<evidence type="ECO:0000256" key="2">
    <source>
        <dbReference type="ARBA" id="ARBA00023125"/>
    </source>
</evidence>
<feature type="region of interest" description="Disordered" evidence="5">
    <location>
        <begin position="1"/>
        <end position="28"/>
    </location>
</feature>
<dbReference type="InterPro" id="IPR053157">
    <property type="entry name" value="Sterol_Uptake_Regulator"/>
</dbReference>
<dbReference type="SMART" id="SM00066">
    <property type="entry name" value="GAL4"/>
    <property type="match status" value="1"/>
</dbReference>
<dbReference type="RefSeq" id="XP_013265145.1">
    <property type="nucleotide sequence ID" value="XM_013409691.1"/>
</dbReference>
<organism evidence="7 8">
    <name type="scientific">Exophiala aquamarina CBS 119918</name>
    <dbReference type="NCBI Taxonomy" id="1182545"/>
    <lineage>
        <taxon>Eukaryota</taxon>
        <taxon>Fungi</taxon>
        <taxon>Dikarya</taxon>
        <taxon>Ascomycota</taxon>
        <taxon>Pezizomycotina</taxon>
        <taxon>Eurotiomycetes</taxon>
        <taxon>Chaetothyriomycetidae</taxon>
        <taxon>Chaetothyriales</taxon>
        <taxon>Herpotrichiellaceae</taxon>
        <taxon>Exophiala</taxon>
    </lineage>
</organism>
<evidence type="ECO:0000313" key="7">
    <source>
        <dbReference type="EMBL" id="KEF62555.1"/>
    </source>
</evidence>
<dbReference type="PROSITE" id="PS00463">
    <property type="entry name" value="ZN2_CY6_FUNGAL_1"/>
    <property type="match status" value="1"/>
</dbReference>
<dbReference type="GO" id="GO:0008270">
    <property type="term" value="F:zinc ion binding"/>
    <property type="evidence" value="ECO:0007669"/>
    <property type="project" value="InterPro"/>
</dbReference>
<dbReference type="VEuPathDB" id="FungiDB:A1O9_00528"/>
<dbReference type="HOGENOM" id="CLU_024934_9_2_1"/>
<evidence type="ECO:0000313" key="8">
    <source>
        <dbReference type="Proteomes" id="UP000027920"/>
    </source>
</evidence>
<feature type="domain" description="Zn(2)-C6 fungal-type" evidence="6">
    <location>
        <begin position="29"/>
        <end position="59"/>
    </location>
</feature>
<keyword evidence="1" id="KW-0805">Transcription regulation</keyword>
<comment type="caution">
    <text evidence="7">The sequence shown here is derived from an EMBL/GenBank/DDBJ whole genome shotgun (WGS) entry which is preliminary data.</text>
</comment>
<gene>
    <name evidence="7" type="ORF">A1O9_00528</name>
</gene>
<evidence type="ECO:0000259" key="6">
    <source>
        <dbReference type="PROSITE" id="PS50048"/>
    </source>
</evidence>
<dbReference type="AlphaFoldDB" id="A0A072Q3R9"/>
<proteinExistence type="predicted"/>
<dbReference type="EMBL" id="AMGV01000001">
    <property type="protein sequence ID" value="KEF62555.1"/>
    <property type="molecule type" value="Genomic_DNA"/>
</dbReference>
<reference evidence="7 8" key="1">
    <citation type="submission" date="2013-03" db="EMBL/GenBank/DDBJ databases">
        <title>The Genome Sequence of Exophiala aquamarina CBS 119918.</title>
        <authorList>
            <consortium name="The Broad Institute Genomics Platform"/>
            <person name="Cuomo C."/>
            <person name="de Hoog S."/>
            <person name="Gorbushina A."/>
            <person name="Walker B."/>
            <person name="Young S.K."/>
            <person name="Zeng Q."/>
            <person name="Gargeya S."/>
            <person name="Fitzgerald M."/>
            <person name="Haas B."/>
            <person name="Abouelleil A."/>
            <person name="Allen A.W."/>
            <person name="Alvarado L."/>
            <person name="Arachchi H.M."/>
            <person name="Berlin A.M."/>
            <person name="Chapman S.B."/>
            <person name="Gainer-Dewar J."/>
            <person name="Goldberg J."/>
            <person name="Griggs A."/>
            <person name="Gujja S."/>
            <person name="Hansen M."/>
            <person name="Howarth C."/>
            <person name="Imamovic A."/>
            <person name="Ireland A."/>
            <person name="Larimer J."/>
            <person name="McCowan C."/>
            <person name="Murphy C."/>
            <person name="Pearson M."/>
            <person name="Poon T.W."/>
            <person name="Priest M."/>
            <person name="Roberts A."/>
            <person name="Saif S."/>
            <person name="Shea T."/>
            <person name="Sisk P."/>
            <person name="Sykes S."/>
            <person name="Wortman J."/>
            <person name="Nusbaum C."/>
            <person name="Birren B."/>
        </authorList>
    </citation>
    <scope>NUCLEOTIDE SEQUENCE [LARGE SCALE GENOMIC DNA]</scope>
    <source>
        <strain evidence="7 8">CBS 119918</strain>
    </source>
</reference>
<keyword evidence="8" id="KW-1185">Reference proteome</keyword>
<dbReference type="STRING" id="1182545.A0A072Q3R9"/>
<keyword evidence="3" id="KW-0804">Transcription</keyword>
<dbReference type="GO" id="GO:0001228">
    <property type="term" value="F:DNA-binding transcription activator activity, RNA polymerase II-specific"/>
    <property type="evidence" value="ECO:0007669"/>
    <property type="project" value="TreeGrafter"/>
</dbReference>
<sequence length="422" mass="47806">MGATSVMALSAVQPNSSRKRRSHRKSRSGCRNCRLRRIKCDERRPLCDKCSDYGVSCNYDPSVPDLQPLQGSTHVPTTTTNLTTSPISNRQIAISMIASSLHEDNRGHLKHIKTLQFQQANLTLLEKFQSRTIFCLGTAAATQIFQQAAVQLACSHRFLMHLIQAVTACHDRYLDGLAATEPSAMEAYHLNQGLILFQRKLTETLRPTDRDALFVAASLTGIASFASSPTTTVEESWPLKGSDLNWLHLSSGKHTVVKLADPLGEHSMWKSFAQQIERVLLLEREEEPRCTVFDHLCESPVSLNSLGFNPYHESVQKLAPLLKLECIENNWLRLLCFLMRVTPAFTGLLQQKDPWAMLMFAYWCAKVCESRWWLTRRAILDGLAVCLYIERNCPWDERLQEAVIWPKTRLDGLMAREGLTYS</sequence>
<accession>A0A072Q3R9</accession>
<dbReference type="GO" id="GO:0003677">
    <property type="term" value="F:DNA binding"/>
    <property type="evidence" value="ECO:0007669"/>
    <property type="project" value="UniProtKB-KW"/>
</dbReference>
<dbReference type="PROSITE" id="PS50048">
    <property type="entry name" value="ZN2_CY6_FUNGAL_2"/>
    <property type="match status" value="1"/>
</dbReference>
<dbReference type="Proteomes" id="UP000027920">
    <property type="component" value="Unassembled WGS sequence"/>
</dbReference>
<dbReference type="InterPro" id="IPR001138">
    <property type="entry name" value="Zn2Cys6_DnaBD"/>
</dbReference>
<evidence type="ECO:0000256" key="1">
    <source>
        <dbReference type="ARBA" id="ARBA00023015"/>
    </source>
</evidence>
<evidence type="ECO:0000256" key="3">
    <source>
        <dbReference type="ARBA" id="ARBA00023163"/>
    </source>
</evidence>
<dbReference type="GeneID" id="25275479"/>
<dbReference type="SUPFAM" id="SSF57701">
    <property type="entry name" value="Zn2/Cys6 DNA-binding domain"/>
    <property type="match status" value="1"/>
</dbReference>
<keyword evidence="2" id="KW-0238">DNA-binding</keyword>
<dbReference type="InterPro" id="IPR036864">
    <property type="entry name" value="Zn2-C6_fun-type_DNA-bd_sf"/>
</dbReference>
<keyword evidence="4" id="KW-0539">Nucleus</keyword>
<name>A0A072Q3R9_9EURO</name>
<dbReference type="Pfam" id="PF00172">
    <property type="entry name" value="Zn_clus"/>
    <property type="match status" value="1"/>
</dbReference>
<evidence type="ECO:0000256" key="4">
    <source>
        <dbReference type="ARBA" id="ARBA00023242"/>
    </source>
</evidence>
<dbReference type="PANTHER" id="PTHR47784">
    <property type="entry name" value="STEROL UPTAKE CONTROL PROTEIN 2"/>
    <property type="match status" value="1"/>
</dbReference>
<protein>
    <recommendedName>
        <fullName evidence="6">Zn(2)-C6 fungal-type domain-containing protein</fullName>
    </recommendedName>
</protein>
<dbReference type="OrthoDB" id="3031538at2759"/>
<feature type="compositionally biased region" description="Basic residues" evidence="5">
    <location>
        <begin position="17"/>
        <end position="28"/>
    </location>
</feature>
<dbReference type="PANTHER" id="PTHR47784:SF9">
    <property type="entry name" value="ZN(II)2CYS6 TRANSCRIPTION FACTOR (EUROFUNG)"/>
    <property type="match status" value="1"/>
</dbReference>
<dbReference type="CDD" id="cd00067">
    <property type="entry name" value="GAL4"/>
    <property type="match status" value="1"/>
</dbReference>
<evidence type="ECO:0000256" key="5">
    <source>
        <dbReference type="SAM" id="MobiDB-lite"/>
    </source>
</evidence>
<dbReference type="Gene3D" id="4.10.240.10">
    <property type="entry name" value="Zn(2)-C6 fungal-type DNA-binding domain"/>
    <property type="match status" value="1"/>
</dbReference>